<gene>
    <name evidence="1" type="ORF">ALC56_12909</name>
</gene>
<keyword evidence="2" id="KW-1185">Reference proteome</keyword>
<evidence type="ECO:0000313" key="1">
    <source>
        <dbReference type="EMBL" id="KYN32749.1"/>
    </source>
</evidence>
<dbReference type="EMBL" id="KQ981936">
    <property type="protein sequence ID" value="KYN32749.1"/>
    <property type="molecule type" value="Genomic_DNA"/>
</dbReference>
<organism evidence="1 2">
    <name type="scientific">Trachymyrmex septentrionalis</name>
    <dbReference type="NCBI Taxonomy" id="34720"/>
    <lineage>
        <taxon>Eukaryota</taxon>
        <taxon>Metazoa</taxon>
        <taxon>Ecdysozoa</taxon>
        <taxon>Arthropoda</taxon>
        <taxon>Hexapoda</taxon>
        <taxon>Insecta</taxon>
        <taxon>Pterygota</taxon>
        <taxon>Neoptera</taxon>
        <taxon>Endopterygota</taxon>
        <taxon>Hymenoptera</taxon>
        <taxon>Apocrita</taxon>
        <taxon>Aculeata</taxon>
        <taxon>Formicoidea</taxon>
        <taxon>Formicidae</taxon>
        <taxon>Myrmicinae</taxon>
        <taxon>Trachymyrmex</taxon>
    </lineage>
</organism>
<protein>
    <submittedName>
        <fullName evidence="1">Uncharacterized protein</fullName>
    </submittedName>
</protein>
<name>A0A151JTD8_9HYME</name>
<accession>A0A151JTD8</accession>
<sequence>MQATLDQNGKTSQRKVCAPLISSICVDIRPKLLRLTNFATINLEETNGEATRPTPRRCEVFAIFSCKSAPHRTRICTCQRADDCGCCLPPNTRIREDFAVQARNARIGTIRGLERDWVADVPCYYNHHRPDNVDVVVTVVVVVDSAGGGDGDALIVFASVFQKHILIMPFCYTVAQRQTHFKTRVDAPKHPERKYESTAKFTVPIANLDYSTFYFAILIVR</sequence>
<dbReference type="Proteomes" id="UP000078541">
    <property type="component" value="Unassembled WGS sequence"/>
</dbReference>
<dbReference type="AlphaFoldDB" id="A0A151JTD8"/>
<proteinExistence type="predicted"/>
<evidence type="ECO:0000313" key="2">
    <source>
        <dbReference type="Proteomes" id="UP000078541"/>
    </source>
</evidence>
<reference evidence="1 2" key="1">
    <citation type="submission" date="2016-03" db="EMBL/GenBank/DDBJ databases">
        <title>Trachymyrmex septentrionalis WGS genome.</title>
        <authorList>
            <person name="Nygaard S."/>
            <person name="Hu H."/>
            <person name="Boomsma J."/>
            <person name="Zhang G."/>
        </authorList>
    </citation>
    <scope>NUCLEOTIDE SEQUENCE [LARGE SCALE GENOMIC DNA]</scope>
    <source>
        <strain evidence="1">Tsep2-gDNA-1</strain>
        <tissue evidence="1">Whole body</tissue>
    </source>
</reference>